<evidence type="ECO:0000313" key="2">
    <source>
        <dbReference type="EMBL" id="KAI5317408.1"/>
    </source>
</evidence>
<proteinExistence type="predicted"/>
<organism evidence="2 3">
    <name type="scientific">Prunus dulcis</name>
    <name type="common">Almond</name>
    <name type="synonym">Amygdalus dulcis</name>
    <dbReference type="NCBI Taxonomy" id="3755"/>
    <lineage>
        <taxon>Eukaryota</taxon>
        <taxon>Viridiplantae</taxon>
        <taxon>Streptophyta</taxon>
        <taxon>Embryophyta</taxon>
        <taxon>Tracheophyta</taxon>
        <taxon>Spermatophyta</taxon>
        <taxon>Magnoliopsida</taxon>
        <taxon>eudicotyledons</taxon>
        <taxon>Gunneridae</taxon>
        <taxon>Pentapetalae</taxon>
        <taxon>rosids</taxon>
        <taxon>fabids</taxon>
        <taxon>Rosales</taxon>
        <taxon>Rosaceae</taxon>
        <taxon>Amygdaloideae</taxon>
        <taxon>Amygdaleae</taxon>
        <taxon>Prunus</taxon>
    </lineage>
</organism>
<feature type="region of interest" description="Disordered" evidence="1">
    <location>
        <begin position="29"/>
        <end position="61"/>
    </location>
</feature>
<accession>A0AAD4YQZ3</accession>
<gene>
    <name evidence="2" type="ORF">L3X38_037115</name>
</gene>
<dbReference type="AlphaFoldDB" id="A0AAD4YQZ3"/>
<keyword evidence="3" id="KW-1185">Reference proteome</keyword>
<dbReference type="Proteomes" id="UP001054821">
    <property type="component" value="Chromosome 7"/>
</dbReference>
<comment type="caution">
    <text evidence="2">The sequence shown here is derived from an EMBL/GenBank/DDBJ whole genome shotgun (WGS) entry which is preliminary data.</text>
</comment>
<feature type="region of interest" description="Disordered" evidence="1">
    <location>
        <begin position="149"/>
        <end position="191"/>
    </location>
</feature>
<sequence length="197" mass="20738">MVAEGGRSESAKFERKPGKNRLFSVAGAGADVEEGSGRDAKAEPVLLAPVPSTAAAGGRRFEERERPGPLTLSTVLRPQVVVCTRHPPPGHRDFRAFWFKSVGFDSNSKEEFDSGPVSRGVTKRVLAKDLPMPELVRLNLGETIAKKGMEIPLGEGDGGGGGGDGDGDGADSGNGDSGGYGGAGSGGGGEWWWWWWW</sequence>
<name>A0AAD4YQZ3_PRUDU</name>
<evidence type="ECO:0000256" key="1">
    <source>
        <dbReference type="SAM" id="MobiDB-lite"/>
    </source>
</evidence>
<feature type="region of interest" description="Disordered" evidence="1">
    <location>
        <begin position="1"/>
        <end position="20"/>
    </location>
</feature>
<feature type="compositionally biased region" description="Basic and acidic residues" evidence="1">
    <location>
        <begin position="1"/>
        <end position="17"/>
    </location>
</feature>
<feature type="compositionally biased region" description="Gly residues" evidence="1">
    <location>
        <begin position="155"/>
        <end position="190"/>
    </location>
</feature>
<dbReference type="EMBL" id="JAJFAZ020000007">
    <property type="protein sequence ID" value="KAI5317408.1"/>
    <property type="molecule type" value="Genomic_DNA"/>
</dbReference>
<evidence type="ECO:0000313" key="3">
    <source>
        <dbReference type="Proteomes" id="UP001054821"/>
    </source>
</evidence>
<reference evidence="2 3" key="1">
    <citation type="journal article" date="2022" name="G3 (Bethesda)">
        <title>Whole-genome sequence and methylome profiling of the almond [Prunus dulcis (Mill.) D.A. Webb] cultivar 'Nonpareil'.</title>
        <authorList>
            <person name="D'Amico-Willman K.M."/>
            <person name="Ouma W.Z."/>
            <person name="Meulia T."/>
            <person name="Sideli G.M."/>
            <person name="Gradziel T.M."/>
            <person name="Fresnedo-Ramirez J."/>
        </authorList>
    </citation>
    <scope>NUCLEOTIDE SEQUENCE [LARGE SCALE GENOMIC DNA]</scope>
    <source>
        <strain evidence="2">Clone GOH B32 T37-40</strain>
    </source>
</reference>
<protein>
    <submittedName>
        <fullName evidence="2">Uncharacterized protein</fullName>
    </submittedName>
</protein>